<feature type="region of interest" description="Disordered" evidence="1">
    <location>
        <begin position="113"/>
        <end position="145"/>
    </location>
</feature>
<gene>
    <name evidence="2" type="ORF">Klosneuvirus_1_103</name>
</gene>
<organism evidence="2">
    <name type="scientific">Klosneuvirus KNV1</name>
    <dbReference type="NCBI Taxonomy" id="1977640"/>
    <lineage>
        <taxon>Viruses</taxon>
        <taxon>Varidnaviria</taxon>
        <taxon>Bamfordvirae</taxon>
        <taxon>Nucleocytoviricota</taxon>
        <taxon>Megaviricetes</taxon>
        <taxon>Imitervirales</taxon>
        <taxon>Mimiviridae</taxon>
        <taxon>Klosneuvirinae</taxon>
        <taxon>Klosneuvirus</taxon>
    </lineage>
</organism>
<name>A0A1V0SHN9_9VIRU</name>
<evidence type="ECO:0000313" key="2">
    <source>
        <dbReference type="EMBL" id="ARF11246.1"/>
    </source>
</evidence>
<feature type="compositionally biased region" description="Basic and acidic residues" evidence="1">
    <location>
        <begin position="131"/>
        <end position="141"/>
    </location>
</feature>
<dbReference type="EMBL" id="KY684108">
    <property type="protein sequence ID" value="ARF11246.1"/>
    <property type="molecule type" value="Genomic_DNA"/>
</dbReference>
<accession>A0A1V0SHN9</accession>
<sequence>MHHSKLELIDKEKNMLLSGDVMLEPRLQEYLKKKTFYRKNNIEPCISPELEYQITPFDKKILKSFLSGKKDVHNSKYYDRYANKQEQEEKQYFPSKEFRDDKRVPKIEKQDPNAKLPVNRGMFAPENNGRYYEDTPNKNKDMMISPRDFPPYEYDGTGYNISESKFNPRIDSKIDPGPGKFSEIYQKNNSQYRINPDPYKKTTDPDPRNKYIISNLLAQADKLKAEIGEHNKQQVSEYNEGAVYKDYKLLDNVKNPKQEARYGQDNIPTYNNASDMDLDNKVVVPNMACNSKRGNDNFNYRFEPYLERKDRKNEETENELVRGMSSYRTHNRSYGYRNPEEHYFQYVDDDFQSSEQIEPWVRGGEGSRMQNKAIAKNKRYTREIM</sequence>
<proteinExistence type="predicted"/>
<protein>
    <submittedName>
        <fullName evidence="2">Uncharacterized protein</fullName>
    </submittedName>
</protein>
<reference evidence="2" key="1">
    <citation type="journal article" date="2017" name="Science">
        <title>Giant viruses with an expanded complement of translation system components.</title>
        <authorList>
            <person name="Schulz F."/>
            <person name="Yutin N."/>
            <person name="Ivanova N.N."/>
            <person name="Ortega D.R."/>
            <person name="Lee T.K."/>
            <person name="Vierheilig J."/>
            <person name="Daims H."/>
            <person name="Horn M."/>
            <person name="Wagner M."/>
            <person name="Jensen G.J."/>
            <person name="Kyrpides N.C."/>
            <person name="Koonin E.V."/>
            <person name="Woyke T."/>
        </authorList>
    </citation>
    <scope>NUCLEOTIDE SEQUENCE</scope>
    <source>
        <strain evidence="2">KNV1</strain>
    </source>
</reference>
<evidence type="ECO:0000256" key="1">
    <source>
        <dbReference type="SAM" id="MobiDB-lite"/>
    </source>
</evidence>